<feature type="signal peptide" evidence="5">
    <location>
        <begin position="1"/>
        <end position="21"/>
    </location>
</feature>
<dbReference type="AlphaFoldDB" id="A0A2A4EWZ2"/>
<dbReference type="GO" id="GO:0009279">
    <property type="term" value="C:cell outer membrane"/>
    <property type="evidence" value="ECO:0007669"/>
    <property type="project" value="UniProtKB-SubCell"/>
</dbReference>
<keyword evidence="5" id="KW-0732">Signal</keyword>
<organism evidence="7 8">
    <name type="scientific">Burkholderia ubonensis subsp. mesacidophila</name>
    <dbReference type="NCBI Taxonomy" id="265293"/>
    <lineage>
        <taxon>Bacteria</taxon>
        <taxon>Pseudomonadati</taxon>
        <taxon>Pseudomonadota</taxon>
        <taxon>Betaproteobacteria</taxon>
        <taxon>Burkholderiales</taxon>
        <taxon>Burkholderiaceae</taxon>
        <taxon>Burkholderia</taxon>
        <taxon>Burkholderia cepacia complex</taxon>
    </lineage>
</organism>
<feature type="domain" description="OmpA-like" evidence="6">
    <location>
        <begin position="106"/>
        <end position="221"/>
    </location>
</feature>
<dbReference type="PANTHER" id="PTHR30329">
    <property type="entry name" value="STATOR ELEMENT OF FLAGELLAR MOTOR COMPLEX"/>
    <property type="match status" value="1"/>
</dbReference>
<evidence type="ECO:0000256" key="3">
    <source>
        <dbReference type="ARBA" id="ARBA00023237"/>
    </source>
</evidence>
<evidence type="ECO:0000256" key="4">
    <source>
        <dbReference type="PROSITE-ProRule" id="PRU00473"/>
    </source>
</evidence>
<dbReference type="InterPro" id="IPR006664">
    <property type="entry name" value="OMP_bac"/>
</dbReference>
<comment type="caution">
    <text evidence="7">The sequence shown here is derived from an EMBL/GenBank/DDBJ whole genome shotgun (WGS) entry which is preliminary data.</text>
</comment>
<dbReference type="InterPro" id="IPR050330">
    <property type="entry name" value="Bact_OuterMem_StrucFunc"/>
</dbReference>
<keyword evidence="2 4" id="KW-0472">Membrane</keyword>
<dbReference type="PANTHER" id="PTHR30329:SF21">
    <property type="entry name" value="LIPOPROTEIN YIAD-RELATED"/>
    <property type="match status" value="1"/>
</dbReference>
<evidence type="ECO:0000256" key="5">
    <source>
        <dbReference type="SAM" id="SignalP"/>
    </source>
</evidence>
<dbReference type="CDD" id="cd07185">
    <property type="entry name" value="OmpA_C-like"/>
    <property type="match status" value="1"/>
</dbReference>
<comment type="subcellular location">
    <subcellularLocation>
        <location evidence="1">Cell outer membrane</location>
    </subcellularLocation>
</comment>
<evidence type="ECO:0000313" key="8">
    <source>
        <dbReference type="Proteomes" id="UP000217994"/>
    </source>
</evidence>
<dbReference type="Proteomes" id="UP000217994">
    <property type="component" value="Unassembled WGS sequence"/>
</dbReference>
<keyword evidence="3" id="KW-0998">Cell outer membrane</keyword>
<dbReference type="Gene3D" id="3.30.1330.60">
    <property type="entry name" value="OmpA-like domain"/>
    <property type="match status" value="1"/>
</dbReference>
<evidence type="ECO:0000259" key="6">
    <source>
        <dbReference type="PROSITE" id="PS51123"/>
    </source>
</evidence>
<evidence type="ECO:0000313" key="7">
    <source>
        <dbReference type="EMBL" id="PCE24656.1"/>
    </source>
</evidence>
<dbReference type="PROSITE" id="PS51257">
    <property type="entry name" value="PROKAR_LIPOPROTEIN"/>
    <property type="match status" value="1"/>
</dbReference>
<evidence type="ECO:0000256" key="1">
    <source>
        <dbReference type="ARBA" id="ARBA00004442"/>
    </source>
</evidence>
<dbReference type="GeneID" id="69002312"/>
<sequence>MKHIRVALVLSVLSLAACSSASGPTFSASELQPREGIRTYQVDCHGIVSSHATCMKAAKRMCGDEPVRVIDSARPYRDGAEPRTLVFQCGAAGGAPTPAPAAEAPAPAEKVALTGDAFFASGEAKLTPSARATLDTLLSRQTGTRFARVAVTGYADAVGSTAANLQLSQRRADSVAAYLRDHGVRADAFAATGRGDADPVATNATAEGRASNRRVEIVLQR</sequence>
<dbReference type="Pfam" id="PF00691">
    <property type="entry name" value="OmpA"/>
    <property type="match status" value="1"/>
</dbReference>
<protein>
    <recommendedName>
        <fullName evidence="6">OmpA-like domain-containing protein</fullName>
    </recommendedName>
</protein>
<gene>
    <name evidence="7" type="ORF">BZL54_32805</name>
</gene>
<accession>A0A2A4EWZ2</accession>
<dbReference type="InterPro" id="IPR036737">
    <property type="entry name" value="OmpA-like_sf"/>
</dbReference>
<dbReference type="InterPro" id="IPR006665">
    <property type="entry name" value="OmpA-like"/>
</dbReference>
<proteinExistence type="predicted"/>
<feature type="chain" id="PRO_5013059709" description="OmpA-like domain-containing protein" evidence="5">
    <location>
        <begin position="22"/>
        <end position="221"/>
    </location>
</feature>
<dbReference type="RefSeq" id="WP_088511433.1">
    <property type="nucleotide sequence ID" value="NZ_CP020737.1"/>
</dbReference>
<dbReference type="SUPFAM" id="SSF103088">
    <property type="entry name" value="OmpA-like"/>
    <property type="match status" value="1"/>
</dbReference>
<dbReference type="EMBL" id="MTZU01000119">
    <property type="protein sequence ID" value="PCE24656.1"/>
    <property type="molecule type" value="Genomic_DNA"/>
</dbReference>
<dbReference type="PRINTS" id="PR01023">
    <property type="entry name" value="NAFLGMOTY"/>
</dbReference>
<evidence type="ECO:0000256" key="2">
    <source>
        <dbReference type="ARBA" id="ARBA00023136"/>
    </source>
</evidence>
<name>A0A2A4EWZ2_9BURK</name>
<reference evidence="7 8" key="1">
    <citation type="submission" date="2017-01" db="EMBL/GenBank/DDBJ databases">
        <title>Whole-Genome Shotgun Sequencing of Two beta-Proteobacterial Species in Search of the Bulgecin Biosynthetic Cluster.</title>
        <authorList>
            <person name="Horsman M.E."/>
            <person name="Marous D.R."/>
            <person name="Li R."/>
            <person name="Oliver R.A."/>
            <person name="Byun B."/>
            <person name="Emrich S.J."/>
            <person name="Boggess B."/>
            <person name="Townsend C.A."/>
            <person name="Mobashery S."/>
        </authorList>
    </citation>
    <scope>NUCLEOTIDE SEQUENCE [LARGE SCALE GENOMIC DNA]</scope>
    <source>
        <strain evidence="7 8">ATCC 31433</strain>
    </source>
</reference>
<dbReference type="PRINTS" id="PR01021">
    <property type="entry name" value="OMPADOMAIN"/>
</dbReference>
<dbReference type="PROSITE" id="PS51123">
    <property type="entry name" value="OMPA_2"/>
    <property type="match status" value="1"/>
</dbReference>